<dbReference type="PANTHER" id="PTHR19321:SF41">
    <property type="entry name" value="FASCETTO-RELATED"/>
    <property type="match status" value="1"/>
</dbReference>
<dbReference type="RefSeq" id="XP_043048459.1">
    <property type="nucleotide sequence ID" value="XM_043192164.1"/>
</dbReference>
<organism evidence="3 4">
    <name type="scientific">Scheffersomyces spartinae</name>
    <dbReference type="NCBI Taxonomy" id="45513"/>
    <lineage>
        <taxon>Eukaryota</taxon>
        <taxon>Fungi</taxon>
        <taxon>Dikarya</taxon>
        <taxon>Ascomycota</taxon>
        <taxon>Saccharomycotina</taxon>
        <taxon>Pichiomycetes</taxon>
        <taxon>Debaryomycetaceae</taxon>
        <taxon>Scheffersomyces</taxon>
    </lineage>
</organism>
<dbReference type="OrthoDB" id="642895at2759"/>
<proteinExistence type="predicted"/>
<dbReference type="PANTHER" id="PTHR19321">
    <property type="entry name" value="PROTEIN REGULATOR OF CYTOKINESIS 1 PRC1-RELATED"/>
    <property type="match status" value="1"/>
</dbReference>
<feature type="region of interest" description="Disordered" evidence="2">
    <location>
        <begin position="1"/>
        <end position="54"/>
    </location>
</feature>
<dbReference type="GeneID" id="66114740"/>
<feature type="compositionally biased region" description="Low complexity" evidence="2">
    <location>
        <begin position="25"/>
        <end position="36"/>
    </location>
</feature>
<accession>A0A9P7V7Q0</accession>
<dbReference type="Proteomes" id="UP000790833">
    <property type="component" value="Unassembled WGS sequence"/>
</dbReference>
<gene>
    <name evidence="3" type="ORF">KQ657_001366</name>
</gene>
<keyword evidence="1" id="KW-0175">Coiled coil</keyword>
<evidence type="ECO:0000313" key="3">
    <source>
        <dbReference type="EMBL" id="KAG7192909.1"/>
    </source>
</evidence>
<dbReference type="InterPro" id="IPR007145">
    <property type="entry name" value="MAP65_Ase1_PRC1"/>
</dbReference>
<dbReference type="AlphaFoldDB" id="A0A9P7V7Q0"/>
<feature type="compositionally biased region" description="Low complexity" evidence="2">
    <location>
        <begin position="735"/>
        <end position="776"/>
    </location>
</feature>
<comment type="caution">
    <text evidence="3">The sequence shown here is derived from an EMBL/GenBank/DDBJ whole genome shotgun (WGS) entry which is preliminary data.</text>
</comment>
<protein>
    <submittedName>
        <fullName evidence="3">Uncharacterized protein</fullName>
    </submittedName>
</protein>
<sequence length="937" mass="107674">MASEPELTPDSGRGRRYRSHEQHQQHQQSRSYGHHQTPSKSTNVTLLQDDAEEEPDITITETGSSARERFMDIENNVNQALRELDSIYSQIGYLAPEIAMKKTEIFTVVNETVLNYVGTLQREKNNIENECERLRQQIRIILAIVNDRNGTESLDIMSRGIVFNDTELYEEGYRTLVMNKMNSGTISCTSTGPFLESSPFNLDSLSQLDIVPNGSLALALALAQTDYLLRNIPQLSMLQLKARLNGIFLECLKIFVVKFKQFTDLNLTYAEYAELIGEDIINDKMSKVLPTRTESEEHRQLIRQFESMLCLLHMNLSKQHPQSIILLSGKNDDSQAFIISSPRKNLRLREREETLTDNNSNGLSQLRDLNYQLVTVIRNLKITKLSPEFMQRMNDDISQYEALVAEREAKLQDTINRCIECIEMLQLTDDKLIELQKRNEANSTSNVSSTTEYFDLDTLRFISTNPRQFGLSNAYFTYIEAFLKLLEHKRAHKQQKFDHYFDKCKDLWEKLTESPEYVKAFTASNNSLNDTCLMNLKMELNRLHLRRAEFVDSFIMESREQISELWDKLFYGEEQRSEFRYYHLNIRGDDDLDKEKVLKVHEQECEKLKQEYKDKGKILQLYGELERLVEDRKFLDESSKDPSRLLSKNKNSCRNLLIEEKKRKHLSRRMPIVLATLKSEISSYNKLKLQAGGKYITFGGVDLFEKVLVIESEYNMKTCRSSKIRSPVKTKATASTSSSSSSSSSFSSIRKPPIPSRSTSRILSSRTPSSTRSNSSMTLSKDPSPMKRGMSRGGIAPSHLQPLNSPLKTLHQNHHKPSIHEDINADSTHCSTLYGASSPLKLSMNHHCHFNSFTNSVQGSPLRNGSQMFNEGEKENYELSPVKVPTTFTPMEFQTTAHDVELQSDSSTLVGGDEYLMWKDKRMRDLNADHCTIKDDY</sequence>
<dbReference type="GO" id="GO:1990023">
    <property type="term" value="C:mitotic spindle midzone"/>
    <property type="evidence" value="ECO:0007669"/>
    <property type="project" value="TreeGrafter"/>
</dbReference>
<feature type="coiled-coil region" evidence="1">
    <location>
        <begin position="117"/>
        <end position="144"/>
    </location>
</feature>
<evidence type="ECO:0000313" key="4">
    <source>
        <dbReference type="Proteomes" id="UP000790833"/>
    </source>
</evidence>
<dbReference type="GO" id="GO:0005737">
    <property type="term" value="C:cytoplasm"/>
    <property type="evidence" value="ECO:0007669"/>
    <property type="project" value="TreeGrafter"/>
</dbReference>
<evidence type="ECO:0000256" key="2">
    <source>
        <dbReference type="SAM" id="MobiDB-lite"/>
    </source>
</evidence>
<dbReference type="Pfam" id="PF03999">
    <property type="entry name" value="MAP65_ASE1"/>
    <property type="match status" value="1"/>
</dbReference>
<feature type="region of interest" description="Disordered" evidence="2">
    <location>
        <begin position="720"/>
        <end position="822"/>
    </location>
</feature>
<dbReference type="GO" id="GO:0051256">
    <property type="term" value="P:mitotic spindle midzone assembly"/>
    <property type="evidence" value="ECO:0007669"/>
    <property type="project" value="TreeGrafter"/>
</dbReference>
<dbReference type="Gene3D" id="1.20.58.1520">
    <property type="match status" value="1"/>
</dbReference>
<dbReference type="EMBL" id="JAHMUF010000015">
    <property type="protein sequence ID" value="KAG7192909.1"/>
    <property type="molecule type" value="Genomic_DNA"/>
</dbReference>
<evidence type="ECO:0000256" key="1">
    <source>
        <dbReference type="SAM" id="Coils"/>
    </source>
</evidence>
<dbReference type="GO" id="GO:0008017">
    <property type="term" value="F:microtubule binding"/>
    <property type="evidence" value="ECO:0007669"/>
    <property type="project" value="InterPro"/>
</dbReference>
<keyword evidence="4" id="KW-1185">Reference proteome</keyword>
<name>A0A9P7V7Q0_9ASCO</name>
<reference evidence="3" key="1">
    <citation type="submission" date="2021-03" db="EMBL/GenBank/DDBJ databases">
        <authorList>
            <person name="Palmer J.M."/>
        </authorList>
    </citation>
    <scope>NUCLEOTIDE SEQUENCE</scope>
    <source>
        <strain evidence="3">ARV_011</strain>
    </source>
</reference>